<accession>A0ABR0SU15</accession>
<keyword evidence="4" id="KW-1185">Reference proteome</keyword>
<organism evidence="3 4">
    <name type="scientific">Cladobotryum mycophilum</name>
    <dbReference type="NCBI Taxonomy" id="491253"/>
    <lineage>
        <taxon>Eukaryota</taxon>
        <taxon>Fungi</taxon>
        <taxon>Dikarya</taxon>
        <taxon>Ascomycota</taxon>
        <taxon>Pezizomycotina</taxon>
        <taxon>Sordariomycetes</taxon>
        <taxon>Hypocreomycetidae</taxon>
        <taxon>Hypocreales</taxon>
        <taxon>Hypocreaceae</taxon>
        <taxon>Cladobotryum</taxon>
    </lineage>
</organism>
<evidence type="ECO:0000256" key="2">
    <source>
        <dbReference type="ARBA" id="ARBA00023002"/>
    </source>
</evidence>
<keyword evidence="2" id="KW-0560">Oxidoreductase</keyword>
<dbReference type="InterPro" id="IPR002347">
    <property type="entry name" value="SDR_fam"/>
</dbReference>
<comment type="similarity">
    <text evidence="1">Belongs to the short-chain dehydrogenases/reductases (SDR) family.</text>
</comment>
<evidence type="ECO:0000256" key="1">
    <source>
        <dbReference type="ARBA" id="ARBA00006484"/>
    </source>
</evidence>
<comment type="caution">
    <text evidence="3">The sequence shown here is derived from an EMBL/GenBank/DDBJ whole genome shotgun (WGS) entry which is preliminary data.</text>
</comment>
<dbReference type="PANTHER" id="PTHR42901">
    <property type="entry name" value="ALCOHOL DEHYDROGENASE"/>
    <property type="match status" value="1"/>
</dbReference>
<dbReference type="Gene3D" id="3.40.50.720">
    <property type="entry name" value="NAD(P)-binding Rossmann-like Domain"/>
    <property type="match status" value="1"/>
</dbReference>
<dbReference type="PRINTS" id="PR00081">
    <property type="entry name" value="GDHRDH"/>
</dbReference>
<protein>
    <submittedName>
        <fullName evidence="3">Short chain dehydrogenase citE</fullName>
    </submittedName>
</protein>
<sequence>MAASMALDADFTNARPTYTKVYRYDTYPAISPSRPELSTKGKSVVLTGAGGGIGAETALAFAESGTSHLALLGRTEKTLLATKASVNKAYPGTKVYTYVADIADHASLKTALDSFSAAVGGKLDILVSNAGYLANLSTILGSEPGDWWSGFEINVKGNYNLTRAFIPVARSDATLIHVSSGGAHLPHLWGHSSYQVSKMAATRFYESLQAEHPELKVMQFHPGVVETPMRVKSFQGKDARFQLEDVKLAASFAVWSASEEARFLRGKFVWASWDVEELKAKASELERDPETLVLRLKGWE</sequence>
<dbReference type="CDD" id="cd05233">
    <property type="entry name" value="SDR_c"/>
    <property type="match status" value="1"/>
</dbReference>
<dbReference type="EMBL" id="JAVFKD010000004">
    <property type="protein sequence ID" value="KAK5995665.1"/>
    <property type="molecule type" value="Genomic_DNA"/>
</dbReference>
<reference evidence="3 4" key="1">
    <citation type="submission" date="2024-01" db="EMBL/GenBank/DDBJ databases">
        <title>Complete genome of Cladobotryum mycophilum ATHUM6906.</title>
        <authorList>
            <person name="Christinaki A.C."/>
            <person name="Myridakis A.I."/>
            <person name="Kouvelis V.N."/>
        </authorList>
    </citation>
    <scope>NUCLEOTIDE SEQUENCE [LARGE SCALE GENOMIC DNA]</scope>
    <source>
        <strain evidence="3 4">ATHUM6906</strain>
    </source>
</reference>
<dbReference type="Pfam" id="PF00106">
    <property type="entry name" value="adh_short"/>
    <property type="match status" value="1"/>
</dbReference>
<proteinExistence type="inferred from homology"/>
<dbReference type="SUPFAM" id="SSF51735">
    <property type="entry name" value="NAD(P)-binding Rossmann-fold domains"/>
    <property type="match status" value="1"/>
</dbReference>
<evidence type="ECO:0000313" key="3">
    <source>
        <dbReference type="EMBL" id="KAK5995665.1"/>
    </source>
</evidence>
<name>A0ABR0SU15_9HYPO</name>
<dbReference type="PANTHER" id="PTHR42901:SF1">
    <property type="entry name" value="ALCOHOL DEHYDROGENASE"/>
    <property type="match status" value="1"/>
</dbReference>
<dbReference type="InterPro" id="IPR036291">
    <property type="entry name" value="NAD(P)-bd_dom_sf"/>
</dbReference>
<dbReference type="Proteomes" id="UP001338125">
    <property type="component" value="Unassembled WGS sequence"/>
</dbReference>
<evidence type="ECO:0000313" key="4">
    <source>
        <dbReference type="Proteomes" id="UP001338125"/>
    </source>
</evidence>
<gene>
    <name evidence="3" type="ORF">PT974_04082</name>
</gene>